<keyword evidence="3 5" id="KW-0687">Ribonucleoprotein</keyword>
<dbReference type="AlphaFoldDB" id="V9R6H4"/>
<evidence type="ECO:0000313" key="7">
    <source>
        <dbReference type="Proteomes" id="UP000018689"/>
    </source>
</evidence>
<dbReference type="Proteomes" id="UP000018689">
    <property type="component" value="Chromosome"/>
</dbReference>
<organism evidence="6 7">
    <name type="scientific">Ehrlichia muris AS145</name>
    <dbReference type="NCBI Taxonomy" id="1423892"/>
    <lineage>
        <taxon>Bacteria</taxon>
        <taxon>Pseudomonadati</taxon>
        <taxon>Pseudomonadota</taxon>
        <taxon>Alphaproteobacteria</taxon>
        <taxon>Rickettsiales</taxon>
        <taxon>Anaplasmataceae</taxon>
        <taxon>Ehrlichia</taxon>
    </lineage>
</organism>
<evidence type="ECO:0000313" key="6">
    <source>
        <dbReference type="EMBL" id="AHC39375.1"/>
    </source>
</evidence>
<dbReference type="NCBIfam" id="TIGR00012">
    <property type="entry name" value="L29"/>
    <property type="match status" value="1"/>
</dbReference>
<protein>
    <recommendedName>
        <fullName evidence="4 5">Large ribosomal subunit protein uL29</fullName>
    </recommendedName>
</protein>
<dbReference type="STRING" id="1423892.EMUR_03170"/>
<evidence type="ECO:0000256" key="5">
    <source>
        <dbReference type="HAMAP-Rule" id="MF_00374"/>
    </source>
</evidence>
<dbReference type="RefSeq" id="WP_024072224.1">
    <property type="nucleotide sequence ID" value="NC_023063.1"/>
</dbReference>
<dbReference type="InterPro" id="IPR001854">
    <property type="entry name" value="Ribosomal_uL29"/>
</dbReference>
<accession>V9R6H4</accession>
<evidence type="ECO:0000256" key="4">
    <source>
        <dbReference type="ARBA" id="ARBA00035204"/>
    </source>
</evidence>
<dbReference type="PATRIC" id="fig|1423892.3.peg.646"/>
<dbReference type="GO" id="GO:0003735">
    <property type="term" value="F:structural constituent of ribosome"/>
    <property type="evidence" value="ECO:0007669"/>
    <property type="project" value="InterPro"/>
</dbReference>
<name>V9R6H4_9RICK</name>
<dbReference type="GO" id="GO:0006412">
    <property type="term" value="P:translation"/>
    <property type="evidence" value="ECO:0007669"/>
    <property type="project" value="UniProtKB-UniRule"/>
</dbReference>
<comment type="similarity">
    <text evidence="1 5">Belongs to the universal ribosomal protein uL29 family.</text>
</comment>
<proteinExistence type="inferred from homology"/>
<evidence type="ECO:0000256" key="1">
    <source>
        <dbReference type="ARBA" id="ARBA00009254"/>
    </source>
</evidence>
<dbReference type="GO" id="GO:0005840">
    <property type="term" value="C:ribosome"/>
    <property type="evidence" value="ECO:0007669"/>
    <property type="project" value="UniProtKB-KW"/>
</dbReference>
<dbReference type="InterPro" id="IPR036049">
    <property type="entry name" value="Ribosomal_uL29_sf"/>
</dbReference>
<dbReference type="GO" id="GO:1990904">
    <property type="term" value="C:ribonucleoprotein complex"/>
    <property type="evidence" value="ECO:0007669"/>
    <property type="project" value="UniProtKB-KW"/>
</dbReference>
<evidence type="ECO:0000256" key="2">
    <source>
        <dbReference type="ARBA" id="ARBA00022980"/>
    </source>
</evidence>
<dbReference type="HOGENOM" id="CLU_158491_4_0_5"/>
<keyword evidence="7" id="KW-1185">Reference proteome</keyword>
<dbReference type="Pfam" id="PF00831">
    <property type="entry name" value="Ribosomal_L29"/>
    <property type="match status" value="1"/>
</dbReference>
<dbReference type="OrthoDB" id="9815192at2"/>
<sequence>MDIVDIRSKTNSELCELLVSLRKELVNAVLSKKVDKSSNHFYCTNIKKDIARVLTILNEKKKEEKHV</sequence>
<dbReference type="Gene3D" id="1.10.287.310">
    <property type="match status" value="1"/>
</dbReference>
<dbReference type="KEGG" id="emr:EMUR_03170"/>
<dbReference type="EMBL" id="CP006917">
    <property type="protein sequence ID" value="AHC39375.1"/>
    <property type="molecule type" value="Genomic_DNA"/>
</dbReference>
<gene>
    <name evidence="5" type="primary">rpmC</name>
    <name evidence="6" type="ORF">EMUR_03170</name>
</gene>
<dbReference type="CDD" id="cd00427">
    <property type="entry name" value="Ribosomal_L29_HIP"/>
    <property type="match status" value="1"/>
</dbReference>
<evidence type="ECO:0000256" key="3">
    <source>
        <dbReference type="ARBA" id="ARBA00023274"/>
    </source>
</evidence>
<keyword evidence="2 5" id="KW-0689">Ribosomal protein</keyword>
<dbReference type="HAMAP" id="MF_00374">
    <property type="entry name" value="Ribosomal_uL29"/>
    <property type="match status" value="1"/>
</dbReference>
<reference evidence="6 7" key="1">
    <citation type="journal article" date="2014" name="Genome Announc.">
        <title>Complete Genome Sequence of Ehrlichia muris Strain AS145T, a Model Monocytotropic Ehrlichia Strain.</title>
        <authorList>
            <person name="Thirumalapura N.R."/>
            <person name="Qin X."/>
            <person name="Kuriakose J.A."/>
            <person name="Walker D.H."/>
        </authorList>
    </citation>
    <scope>NUCLEOTIDE SEQUENCE [LARGE SCALE GENOMIC DNA]</scope>
    <source>
        <strain evidence="7">AS154</strain>
    </source>
</reference>
<dbReference type="SUPFAM" id="SSF46561">
    <property type="entry name" value="Ribosomal protein L29 (L29p)"/>
    <property type="match status" value="1"/>
</dbReference>